<feature type="domain" description="GP-PDE" evidence="1">
    <location>
        <begin position="9"/>
        <end position="245"/>
    </location>
</feature>
<dbReference type="HOGENOM" id="CLU_030006_3_5_2"/>
<protein>
    <submittedName>
        <fullName evidence="2">Glycerophosphodiester phosphodiesterase</fullName>
    </submittedName>
</protein>
<dbReference type="PROSITE" id="PS51704">
    <property type="entry name" value="GP_PDE"/>
    <property type="match status" value="1"/>
</dbReference>
<gene>
    <name evidence="2" type="ORF">PAP_02595</name>
</gene>
<dbReference type="Pfam" id="PF03009">
    <property type="entry name" value="GDPD"/>
    <property type="match status" value="1"/>
</dbReference>
<dbReference type="Proteomes" id="UP000027981">
    <property type="component" value="Chromosome"/>
</dbReference>
<dbReference type="RefSeq" id="WP_048164554.1">
    <property type="nucleotide sequence ID" value="NZ_CP006019.1"/>
</dbReference>
<reference evidence="2 3" key="2">
    <citation type="journal article" date="2015" name="Genome Announc.">
        <title>Complete Genome Sequence of Hyperthermophilic Piezophilic Archaeon Palaeococcus pacificus DY20341T, Isolated from Deep-Sea Hydrothermal Sediments.</title>
        <authorList>
            <person name="Zeng X."/>
            <person name="Jebbar M."/>
            <person name="Shao Z."/>
        </authorList>
    </citation>
    <scope>NUCLEOTIDE SEQUENCE [LARGE SCALE GENOMIC DNA]</scope>
    <source>
        <strain evidence="2 3">DY20341</strain>
    </source>
</reference>
<evidence type="ECO:0000313" key="2">
    <source>
        <dbReference type="EMBL" id="AIF68947.1"/>
    </source>
</evidence>
<dbReference type="OrthoDB" id="19020at2157"/>
<dbReference type="InterPro" id="IPR030395">
    <property type="entry name" value="GP_PDE_dom"/>
</dbReference>
<dbReference type="GeneID" id="24841647"/>
<name>A0A075LSK0_9EURY</name>
<dbReference type="SUPFAM" id="SSF51695">
    <property type="entry name" value="PLC-like phosphodiesterases"/>
    <property type="match status" value="1"/>
</dbReference>
<dbReference type="Gene3D" id="3.20.20.190">
    <property type="entry name" value="Phosphatidylinositol (PI) phosphodiesterase"/>
    <property type="match status" value="1"/>
</dbReference>
<reference evidence="3" key="1">
    <citation type="submission" date="2013-06" db="EMBL/GenBank/DDBJ databases">
        <title>Complete Genome Sequence of Hyperthermophilic Palaeococcus pacificus DY20341T, Isolated from a Deep-Sea Hydrothermal Sediments.</title>
        <authorList>
            <person name="Zeng X."/>
            <person name="Shao Z."/>
        </authorList>
    </citation>
    <scope>NUCLEOTIDE SEQUENCE [LARGE SCALE GENOMIC DNA]</scope>
    <source>
        <strain evidence="3">DY20341</strain>
    </source>
</reference>
<evidence type="ECO:0000259" key="1">
    <source>
        <dbReference type="PROSITE" id="PS51704"/>
    </source>
</evidence>
<dbReference type="PROSITE" id="PS50007">
    <property type="entry name" value="PIPLC_X_DOMAIN"/>
    <property type="match status" value="1"/>
</dbReference>
<dbReference type="InterPro" id="IPR017946">
    <property type="entry name" value="PLC-like_Pdiesterase_TIM-brl"/>
</dbReference>
<dbReference type="PANTHER" id="PTHR46211">
    <property type="entry name" value="GLYCEROPHOSPHORYL DIESTER PHOSPHODIESTERASE"/>
    <property type="match status" value="1"/>
</dbReference>
<organism evidence="2 3">
    <name type="scientific">Palaeococcus pacificus DY20341</name>
    <dbReference type="NCBI Taxonomy" id="1343739"/>
    <lineage>
        <taxon>Archaea</taxon>
        <taxon>Methanobacteriati</taxon>
        <taxon>Methanobacteriota</taxon>
        <taxon>Thermococci</taxon>
        <taxon>Thermococcales</taxon>
        <taxon>Thermococcaceae</taxon>
        <taxon>Palaeococcus</taxon>
    </lineage>
</organism>
<proteinExistence type="predicted"/>
<dbReference type="STRING" id="1343739.PAP_02595"/>
<dbReference type="GO" id="GO:0008081">
    <property type="term" value="F:phosphoric diester hydrolase activity"/>
    <property type="evidence" value="ECO:0007669"/>
    <property type="project" value="InterPro"/>
</dbReference>
<keyword evidence="3" id="KW-1185">Reference proteome</keyword>
<dbReference type="GO" id="GO:0006629">
    <property type="term" value="P:lipid metabolic process"/>
    <property type="evidence" value="ECO:0007669"/>
    <property type="project" value="InterPro"/>
</dbReference>
<dbReference type="eggNOG" id="arCOG00701">
    <property type="taxonomic scope" value="Archaea"/>
</dbReference>
<dbReference type="CDD" id="cd08568">
    <property type="entry name" value="GDPD_TmGDE_like"/>
    <property type="match status" value="1"/>
</dbReference>
<dbReference type="EMBL" id="CP006019">
    <property type="protein sequence ID" value="AIF68947.1"/>
    <property type="molecule type" value="Genomic_DNA"/>
</dbReference>
<dbReference type="PANTHER" id="PTHR46211:SF14">
    <property type="entry name" value="GLYCEROPHOSPHODIESTER PHOSPHODIESTERASE"/>
    <property type="match status" value="1"/>
</dbReference>
<dbReference type="KEGG" id="ppac:PAP_02595"/>
<accession>A0A075LSK0</accession>
<sequence length="251" mass="28372">MPRWDEKGILVLGHRGFMSRYPENSILAFQEAMKAGADGIELDVWLTKDGKAIVMHDESIDRTSNLSGKQKDMTIEEIKKADLGMGQRIPTLEEVFEALPKDALINIEIKDIDAAQEAVKVVHAFDAHDRVMISSFNVGALRKVRGYDKDVRLGLLIGDEGIVARIPKLKEELNLYSANVPMEAIPIIGFNKFKQALMWAKSLGLKIVLWTEIDDLYYQNDNLKRLIGIFDVIITDDVERMVNYLKSLGLR</sequence>
<dbReference type="AlphaFoldDB" id="A0A075LSK0"/>
<evidence type="ECO:0000313" key="3">
    <source>
        <dbReference type="Proteomes" id="UP000027981"/>
    </source>
</evidence>